<feature type="region of interest" description="Disordered" evidence="1">
    <location>
        <begin position="25"/>
        <end position="56"/>
    </location>
</feature>
<name>A0A251XNH7_CLAMM</name>
<dbReference type="EMBL" id="MDHH01000001">
    <property type="protein sequence ID" value="OUE05052.1"/>
    <property type="molecule type" value="Genomic_DNA"/>
</dbReference>
<feature type="compositionally biased region" description="Low complexity" evidence="1">
    <location>
        <begin position="33"/>
        <end position="56"/>
    </location>
</feature>
<organism evidence="2 3">
    <name type="scientific">Clavibacter michiganensis subsp. michiganensis</name>
    <dbReference type="NCBI Taxonomy" id="33013"/>
    <lineage>
        <taxon>Bacteria</taxon>
        <taxon>Bacillati</taxon>
        <taxon>Actinomycetota</taxon>
        <taxon>Actinomycetes</taxon>
        <taxon>Micrococcales</taxon>
        <taxon>Microbacteriaceae</taxon>
        <taxon>Clavibacter</taxon>
    </lineage>
</organism>
<dbReference type="Proteomes" id="UP000195062">
    <property type="component" value="Unassembled WGS sequence"/>
</dbReference>
<dbReference type="AlphaFoldDB" id="A0A251XNH7"/>
<gene>
    <name evidence="2" type="ORF">CMMCAS07_08885</name>
</gene>
<evidence type="ECO:0000313" key="2">
    <source>
        <dbReference type="EMBL" id="OUE05052.1"/>
    </source>
</evidence>
<evidence type="ECO:0000256" key="1">
    <source>
        <dbReference type="SAM" id="MobiDB-lite"/>
    </source>
</evidence>
<sequence>MRESESVTTPVTEARLAVSAVPARSRRVGSARGPARIPTSTTTTAAIAAPGNAGHA</sequence>
<protein>
    <submittedName>
        <fullName evidence="2">Uncharacterized protein</fullName>
    </submittedName>
</protein>
<comment type="caution">
    <text evidence="2">The sequence shown here is derived from an EMBL/GenBank/DDBJ whole genome shotgun (WGS) entry which is preliminary data.</text>
</comment>
<evidence type="ECO:0000313" key="3">
    <source>
        <dbReference type="Proteomes" id="UP000195062"/>
    </source>
</evidence>
<accession>A0A251XNH7</accession>
<reference evidence="2 3" key="1">
    <citation type="submission" date="2016-08" db="EMBL/GenBank/DDBJ databases">
        <title>Genome sequence of Clavibacter michiganensis subsp. michiganensis strain CASJ007.</title>
        <authorList>
            <person name="Thapa S.P."/>
            <person name="Coaker G."/>
        </authorList>
    </citation>
    <scope>NUCLEOTIDE SEQUENCE [LARGE SCALE GENOMIC DNA]</scope>
    <source>
        <strain evidence="2">CASJ007</strain>
    </source>
</reference>
<proteinExistence type="predicted"/>
<keyword evidence="3" id="KW-1185">Reference proteome</keyword>